<evidence type="ECO:0000259" key="3">
    <source>
        <dbReference type="Pfam" id="PF02784"/>
    </source>
</evidence>
<gene>
    <name evidence="4" type="ORF">D3230_02430</name>
</gene>
<dbReference type="PANTHER" id="PTHR43727:SF3">
    <property type="entry name" value="GROUP IV DECARBOXYLASE"/>
    <property type="match status" value="1"/>
</dbReference>
<organism evidence="4 5">
    <name type="scientific">Leucobacter chromiireducens subsp. solipictus</name>
    <dbReference type="NCBI Taxonomy" id="398235"/>
    <lineage>
        <taxon>Bacteria</taxon>
        <taxon>Bacillati</taxon>
        <taxon>Actinomycetota</taxon>
        <taxon>Actinomycetes</taxon>
        <taxon>Micrococcales</taxon>
        <taxon>Microbacteriaceae</taxon>
        <taxon>Leucobacter</taxon>
    </lineage>
</organism>
<proteinExistence type="predicted"/>
<dbReference type="Gene3D" id="2.40.37.10">
    <property type="entry name" value="Lyase, Ornithine Decarboxylase, Chain A, domain 1"/>
    <property type="match status" value="1"/>
</dbReference>
<keyword evidence="5" id="KW-1185">Reference proteome</keyword>
<evidence type="ECO:0000313" key="4">
    <source>
        <dbReference type="EMBL" id="MBL3678164.1"/>
    </source>
</evidence>
<dbReference type="Gene3D" id="3.20.20.10">
    <property type="entry name" value="Alanine racemase"/>
    <property type="match status" value="1"/>
</dbReference>
<dbReference type="SUPFAM" id="SSF50621">
    <property type="entry name" value="Alanine racemase C-terminal domain-like"/>
    <property type="match status" value="1"/>
</dbReference>
<dbReference type="PANTHER" id="PTHR43727">
    <property type="entry name" value="DIAMINOPIMELATE DECARBOXYLASE"/>
    <property type="match status" value="1"/>
</dbReference>
<accession>A0ABS1SF91</accession>
<comment type="caution">
    <text evidence="4">The sequence shown here is derived from an EMBL/GenBank/DDBJ whole genome shotgun (WGS) entry which is preliminary data.</text>
</comment>
<dbReference type="EMBL" id="QYAC01000001">
    <property type="protein sequence ID" value="MBL3678164.1"/>
    <property type="molecule type" value="Genomic_DNA"/>
</dbReference>
<reference evidence="4 5" key="1">
    <citation type="submission" date="2018-09" db="EMBL/GenBank/DDBJ databases">
        <title>Comparative genomics of Leucobacter spp.</title>
        <authorList>
            <person name="Reis A.C."/>
            <person name="Kolvenbach B.A."/>
            <person name="Corvini P.F.X."/>
            <person name="Nunes O.C."/>
        </authorList>
    </citation>
    <scope>NUCLEOTIDE SEQUENCE [LARGE SCALE GENOMIC DNA]</scope>
    <source>
        <strain evidence="4 5">TAN 31504</strain>
    </source>
</reference>
<dbReference type="Pfam" id="PF02784">
    <property type="entry name" value="Orn_Arg_deC_N"/>
    <property type="match status" value="1"/>
</dbReference>
<dbReference type="PROSITE" id="PS00879">
    <property type="entry name" value="ODR_DC_2_2"/>
    <property type="match status" value="1"/>
</dbReference>
<dbReference type="InterPro" id="IPR000183">
    <property type="entry name" value="Orn/DAP/Arg_de-COase"/>
</dbReference>
<dbReference type="InterPro" id="IPR022644">
    <property type="entry name" value="De-COase2_N"/>
</dbReference>
<evidence type="ECO:0000256" key="1">
    <source>
        <dbReference type="ARBA" id="ARBA00001933"/>
    </source>
</evidence>
<comment type="cofactor">
    <cofactor evidence="1">
        <name>pyridoxal 5'-phosphate</name>
        <dbReference type="ChEBI" id="CHEBI:597326"/>
    </cofactor>
</comment>
<dbReference type="Proteomes" id="UP001645859">
    <property type="component" value="Unassembled WGS sequence"/>
</dbReference>
<dbReference type="InterPro" id="IPR029066">
    <property type="entry name" value="PLP-binding_barrel"/>
</dbReference>
<keyword evidence="2" id="KW-0663">Pyridoxal phosphate</keyword>
<protein>
    <submittedName>
        <fullName evidence="4">Diaminopimelate decarboxylase</fullName>
    </submittedName>
</protein>
<evidence type="ECO:0000256" key="2">
    <source>
        <dbReference type="ARBA" id="ARBA00022898"/>
    </source>
</evidence>
<feature type="domain" description="Orn/DAP/Arg decarboxylase 2 N-terminal" evidence="3">
    <location>
        <begin position="43"/>
        <end position="293"/>
    </location>
</feature>
<evidence type="ECO:0000313" key="5">
    <source>
        <dbReference type="Proteomes" id="UP001645859"/>
    </source>
</evidence>
<dbReference type="PRINTS" id="PR01179">
    <property type="entry name" value="ODADCRBXLASE"/>
</dbReference>
<dbReference type="InterPro" id="IPR009006">
    <property type="entry name" value="Ala_racemase/Decarboxylase_C"/>
</dbReference>
<dbReference type="InterPro" id="IPR022657">
    <property type="entry name" value="De-COase2_CS"/>
</dbReference>
<dbReference type="SUPFAM" id="SSF51419">
    <property type="entry name" value="PLP-binding barrel"/>
    <property type="match status" value="1"/>
</dbReference>
<sequence length="452" mass="47952">MRPTPKVPVTQRSDPRSLAITALVSDGLVTEDSPVVGLVDTDAVLERVQALHAAFPADVRALHTVAAKAASLTPVLGLLATAGMGCEVASPGELALAVGAGFPADRIAFDSPAKTPAELREALRLGVALNIDNREELERVVALVGAQPPTSPIGFRINPQVGAGGIGAMSTATDTSKFGFPLRDPGARAAIIDAYLAHPWLTQIHCHVGSQGCPLPLMATGIRDTYLLAEEINAAAGRAQITRIDLGGGLPVNFDSDEITPDFPDYVAALTAAVPELFDGRYELVTEFGRSLLAKSGMMVSRVEYVKESGGRPIAITHAGAQVATRTVFMPESWPLRIGVRNPDGSEKTGPRVVQDVAGPCCFAGDVIARGRELPRFSAGDLAVVYDTGAYYFSTHFAYNSLPRVPVYGYRVREDRVEWSLIRRQQTIAEVVRESGVADAAALTARHEAITP</sequence>
<name>A0ABS1SF91_9MICO</name>